<organism evidence="2 3">
    <name type="scientific">Hymenobacter saemangeumensis</name>
    <dbReference type="NCBI Taxonomy" id="1084522"/>
    <lineage>
        <taxon>Bacteria</taxon>
        <taxon>Pseudomonadati</taxon>
        <taxon>Bacteroidota</taxon>
        <taxon>Cytophagia</taxon>
        <taxon>Cytophagales</taxon>
        <taxon>Hymenobacteraceae</taxon>
        <taxon>Hymenobacter</taxon>
    </lineage>
</organism>
<evidence type="ECO:0008006" key="4">
    <source>
        <dbReference type="Google" id="ProtNLM"/>
    </source>
</evidence>
<comment type="caution">
    <text evidence="2">The sequence shown here is derived from an EMBL/GenBank/DDBJ whole genome shotgun (WGS) entry which is preliminary data.</text>
</comment>
<evidence type="ECO:0000313" key="2">
    <source>
        <dbReference type="EMBL" id="GAA4371125.1"/>
    </source>
</evidence>
<dbReference type="Proteomes" id="UP001501153">
    <property type="component" value="Unassembled WGS sequence"/>
</dbReference>
<proteinExistence type="predicted"/>
<reference evidence="3" key="1">
    <citation type="journal article" date="2019" name="Int. J. Syst. Evol. Microbiol.">
        <title>The Global Catalogue of Microorganisms (GCM) 10K type strain sequencing project: providing services to taxonomists for standard genome sequencing and annotation.</title>
        <authorList>
            <consortium name="The Broad Institute Genomics Platform"/>
            <consortium name="The Broad Institute Genome Sequencing Center for Infectious Disease"/>
            <person name="Wu L."/>
            <person name="Ma J."/>
        </authorList>
    </citation>
    <scope>NUCLEOTIDE SEQUENCE [LARGE SCALE GENOMIC DNA]</scope>
    <source>
        <strain evidence="3">JCM 17923</strain>
    </source>
</reference>
<keyword evidence="3" id="KW-1185">Reference proteome</keyword>
<evidence type="ECO:0000313" key="3">
    <source>
        <dbReference type="Proteomes" id="UP001501153"/>
    </source>
</evidence>
<keyword evidence="1" id="KW-0732">Signal</keyword>
<feature type="chain" id="PRO_5047399981" description="DUF4292 domain-containing protein" evidence="1">
    <location>
        <begin position="22"/>
        <end position="205"/>
    </location>
</feature>
<gene>
    <name evidence="2" type="ORF">GCM10023185_46280</name>
</gene>
<accession>A0ABP8ISU8</accession>
<sequence length="205" mass="23437">MRSLALSSLLLACLGCGRVLYQDLTPTTADASALQRLKPSFITTLYRTEIEVVGKHLSGLLFFKSLPNNTFRVVFTNEMGLNLFDFEFSERDFKVIHCIEQLNKKPVINQLRKDIGFLLMTELDFGKGRELRKGEVSYFAFAAGKEFTYYITDTGVNQLYRIENTTAKRKKVVVSVTRLVQGMPDSVFVDHKLFDFTISLKQIIR</sequence>
<name>A0ABP8ISU8_9BACT</name>
<dbReference type="EMBL" id="BAABGZ010000082">
    <property type="protein sequence ID" value="GAA4371125.1"/>
    <property type="molecule type" value="Genomic_DNA"/>
</dbReference>
<feature type="signal peptide" evidence="1">
    <location>
        <begin position="1"/>
        <end position="21"/>
    </location>
</feature>
<protein>
    <recommendedName>
        <fullName evidence="4">DUF4292 domain-containing protein</fullName>
    </recommendedName>
</protein>
<evidence type="ECO:0000256" key="1">
    <source>
        <dbReference type="SAM" id="SignalP"/>
    </source>
</evidence>